<evidence type="ECO:0000313" key="2">
    <source>
        <dbReference type="Proteomes" id="UP000263753"/>
    </source>
</evidence>
<proteinExistence type="predicted"/>
<name>A0A3B7LTB6_9GAMM</name>
<protein>
    <submittedName>
        <fullName evidence="1">Uncharacterized protein</fullName>
    </submittedName>
</protein>
<dbReference type="KEGG" id="achi:CDG60_05540"/>
<accession>A0A3B7LTB6</accession>
<dbReference type="EMBL" id="CP032134">
    <property type="protein sequence ID" value="AXY56080.1"/>
    <property type="molecule type" value="Genomic_DNA"/>
</dbReference>
<sequence length="348" mass="41109">MDGNQVSEAQGFAQKLAQALLLEQVRFSREKLLNSNDPAYIHQFIKQIYTHSDQIQLNQIIQVKTLHQVVQKYAFELNLGADILEFIGAVAQKIHHYASNSPKEFNDFLSDEVFELWMHKILELHQVRHYIQENLQTNPQVQQVSLQLANQILESNTPWLDYLRKLNIKEKGLGSRVISFIQDQQQQFEIKLEQQLAHTLVKQLGKIILLPEEELADITLHIWSDIKKRTLKETFSQFQPIDFEEFFILVYETWKELRETEYMQQLILNIVDAFYEYFGEYTLQEMLHAVGLTLDDLYAEAERFLPYSLKALHDKNLLDGIIQTLIQPFYMDEQTHKFIERFMAENSK</sequence>
<dbReference type="Proteomes" id="UP000263753">
    <property type="component" value="Chromosome"/>
</dbReference>
<organism evidence="1 2">
    <name type="scientific">Acinetobacter chinensis</name>
    <dbReference type="NCBI Taxonomy" id="2004650"/>
    <lineage>
        <taxon>Bacteria</taxon>
        <taxon>Pseudomonadati</taxon>
        <taxon>Pseudomonadota</taxon>
        <taxon>Gammaproteobacteria</taxon>
        <taxon>Moraxellales</taxon>
        <taxon>Moraxellaceae</taxon>
        <taxon>Acinetobacter</taxon>
    </lineage>
</organism>
<evidence type="ECO:0000313" key="1">
    <source>
        <dbReference type="EMBL" id="AXY56080.1"/>
    </source>
</evidence>
<reference evidence="2" key="1">
    <citation type="submission" date="2018-09" db="EMBL/GenBank/DDBJ databases">
        <title>The complete genome of Acinetobacter sp. strain WCHAc010005.</title>
        <authorList>
            <person name="Hu Y."/>
            <person name="Long H."/>
            <person name="Feng Y."/>
            <person name="Zong Z."/>
        </authorList>
    </citation>
    <scope>NUCLEOTIDE SEQUENCE [LARGE SCALE GENOMIC DNA]</scope>
    <source>
        <strain evidence="2">WCHAc010005</strain>
    </source>
</reference>
<dbReference type="AlphaFoldDB" id="A0A3B7LTB6"/>
<gene>
    <name evidence="1" type="ORF">CDG60_05540</name>
</gene>